<dbReference type="RefSeq" id="WP_078695652.1">
    <property type="nucleotide sequence ID" value="NZ_FUYH01000004.1"/>
</dbReference>
<keyword evidence="3" id="KW-1185">Reference proteome</keyword>
<evidence type="ECO:0000313" key="3">
    <source>
        <dbReference type="Proteomes" id="UP000190105"/>
    </source>
</evidence>
<sequence length="219" mass="24818">MVTLDMVKNSEEVKTYIEYGNNHLGAIGFTEHSFRHANIVSNIAAYILKELNYSQREVELAAIAGYLHDIGNVVSRHDHGQTGAILSMSILKELGMDFKEISLVAAAIGNHEEEYGQAVNFIASALILADKSDVHRGRVRNKEAVNFDIHDRVNFAAEKSEIIVLSKENAIELRLKINTEICPVMEYFEIFLNRMMMCRKAADYLNTQFRLNINESRLL</sequence>
<evidence type="ECO:0000313" key="2">
    <source>
        <dbReference type="EMBL" id="SKA81085.1"/>
    </source>
</evidence>
<protein>
    <recommendedName>
        <fullName evidence="1">HD domain-containing protein</fullName>
    </recommendedName>
</protein>
<organism evidence="2 3">
    <name type="scientific">Caloramator quimbayensis</name>
    <dbReference type="NCBI Taxonomy" id="1147123"/>
    <lineage>
        <taxon>Bacteria</taxon>
        <taxon>Bacillati</taxon>
        <taxon>Bacillota</taxon>
        <taxon>Clostridia</taxon>
        <taxon>Eubacteriales</taxon>
        <taxon>Clostridiaceae</taxon>
        <taxon>Caloramator</taxon>
    </lineage>
</organism>
<dbReference type="Pfam" id="PF01966">
    <property type="entry name" value="HD"/>
    <property type="match status" value="1"/>
</dbReference>
<dbReference type="EMBL" id="FUYH01000004">
    <property type="protein sequence ID" value="SKA81085.1"/>
    <property type="molecule type" value="Genomic_DNA"/>
</dbReference>
<accession>A0A1T4WW35</accession>
<dbReference type="InterPro" id="IPR003607">
    <property type="entry name" value="HD/PDEase_dom"/>
</dbReference>
<dbReference type="SUPFAM" id="SSF109604">
    <property type="entry name" value="HD-domain/PDEase-like"/>
    <property type="match status" value="1"/>
</dbReference>
<evidence type="ECO:0000259" key="1">
    <source>
        <dbReference type="PROSITE" id="PS51831"/>
    </source>
</evidence>
<dbReference type="SMART" id="SM00471">
    <property type="entry name" value="HDc"/>
    <property type="match status" value="1"/>
</dbReference>
<dbReference type="InterPro" id="IPR006674">
    <property type="entry name" value="HD_domain"/>
</dbReference>
<dbReference type="PROSITE" id="PS51831">
    <property type="entry name" value="HD"/>
    <property type="match status" value="1"/>
</dbReference>
<dbReference type="CDD" id="cd00077">
    <property type="entry name" value="HDc"/>
    <property type="match status" value="1"/>
</dbReference>
<proteinExistence type="predicted"/>
<gene>
    <name evidence="2" type="ORF">SAMN05443428_10415</name>
</gene>
<dbReference type="STRING" id="1147123.SAMN05443428_10415"/>
<dbReference type="Proteomes" id="UP000190105">
    <property type="component" value="Unassembled WGS sequence"/>
</dbReference>
<name>A0A1T4WW35_9CLOT</name>
<dbReference type="AlphaFoldDB" id="A0A1T4WW35"/>
<dbReference type="Gene3D" id="1.10.3210.10">
    <property type="entry name" value="Hypothetical protein af1432"/>
    <property type="match status" value="1"/>
</dbReference>
<reference evidence="3" key="1">
    <citation type="submission" date="2017-02" db="EMBL/GenBank/DDBJ databases">
        <authorList>
            <person name="Varghese N."/>
            <person name="Submissions S."/>
        </authorList>
    </citation>
    <scope>NUCLEOTIDE SEQUENCE [LARGE SCALE GENOMIC DNA]</scope>
    <source>
        <strain evidence="3">USBA 833</strain>
    </source>
</reference>
<feature type="domain" description="HD" evidence="1">
    <location>
        <begin position="33"/>
        <end position="135"/>
    </location>
</feature>